<dbReference type="PANTHER" id="PTHR30435:SF1">
    <property type="entry name" value="FLAGELLAR HOOK PROTEIN FLGE"/>
    <property type="match status" value="1"/>
</dbReference>
<keyword evidence="10" id="KW-0282">Flagellum</keyword>
<proteinExistence type="inferred from homology"/>
<dbReference type="Pfam" id="PF07559">
    <property type="entry name" value="FlgE_D2"/>
    <property type="match status" value="1"/>
</dbReference>
<organism evidence="10 11">
    <name type="scientific">Cytobacillus horneckiae</name>
    <dbReference type="NCBI Taxonomy" id="549687"/>
    <lineage>
        <taxon>Bacteria</taxon>
        <taxon>Bacillati</taxon>
        <taxon>Bacillota</taxon>
        <taxon>Bacilli</taxon>
        <taxon>Bacillales</taxon>
        <taxon>Bacillaceae</taxon>
        <taxon>Cytobacillus</taxon>
    </lineage>
</organism>
<comment type="caution">
    <text evidence="10">The sequence shown here is derived from an EMBL/GenBank/DDBJ whole genome shotgun (WGS) entry which is preliminary data.</text>
</comment>
<dbReference type="AlphaFoldDB" id="A0A2N0ZM16"/>
<evidence type="ECO:0000313" key="10">
    <source>
        <dbReference type="EMBL" id="PKG30549.1"/>
    </source>
</evidence>
<evidence type="ECO:0000256" key="2">
    <source>
        <dbReference type="ARBA" id="ARBA00009677"/>
    </source>
</evidence>
<evidence type="ECO:0000256" key="5">
    <source>
        <dbReference type="RuleBase" id="RU362116"/>
    </source>
</evidence>
<feature type="domain" description="Flagellar hook protein FlgE D2" evidence="8">
    <location>
        <begin position="184"/>
        <end position="299"/>
    </location>
</feature>
<protein>
    <recommendedName>
        <fullName evidence="3 5">Flagellar hook protein FlgE</fullName>
    </recommendedName>
</protein>
<keyword evidence="4 5" id="KW-0975">Bacterial flagellum</keyword>
<feature type="domain" description="Flagellar basal body rod protein N-terminal" evidence="6">
    <location>
        <begin position="11"/>
        <end position="41"/>
    </location>
</feature>
<dbReference type="Gene3D" id="2.60.98.20">
    <property type="entry name" value="Flagellar hook protein FlgE"/>
    <property type="match status" value="1"/>
</dbReference>
<dbReference type="Pfam" id="PF22692">
    <property type="entry name" value="LlgE_F_G_D1"/>
    <property type="match status" value="1"/>
</dbReference>
<dbReference type="GO" id="GO:0009425">
    <property type="term" value="C:bacterial-type flagellum basal body"/>
    <property type="evidence" value="ECO:0007669"/>
    <property type="project" value="UniProtKB-SubCell"/>
</dbReference>
<dbReference type="Proteomes" id="UP000233343">
    <property type="component" value="Unassembled WGS sequence"/>
</dbReference>
<dbReference type="InterPro" id="IPR010930">
    <property type="entry name" value="Flg_bb/hook_C_dom"/>
</dbReference>
<dbReference type="PANTHER" id="PTHR30435">
    <property type="entry name" value="FLAGELLAR PROTEIN"/>
    <property type="match status" value="1"/>
</dbReference>
<dbReference type="InterPro" id="IPR037925">
    <property type="entry name" value="FlgE/F/G-like"/>
</dbReference>
<evidence type="ECO:0000259" key="6">
    <source>
        <dbReference type="Pfam" id="PF00460"/>
    </source>
</evidence>
<evidence type="ECO:0000256" key="3">
    <source>
        <dbReference type="ARBA" id="ARBA00019015"/>
    </source>
</evidence>
<comment type="subcellular location">
    <subcellularLocation>
        <location evidence="1 5">Bacterial flagellum basal body</location>
    </subcellularLocation>
</comment>
<feature type="domain" description="Flagellar basal-body/hook protein C-terminal" evidence="7">
    <location>
        <begin position="464"/>
        <end position="508"/>
    </location>
</feature>
<comment type="similarity">
    <text evidence="2 5">Belongs to the flagella basal body rod proteins family.</text>
</comment>
<dbReference type="Pfam" id="PF06429">
    <property type="entry name" value="Flg_bbr_C"/>
    <property type="match status" value="1"/>
</dbReference>
<dbReference type="SUPFAM" id="SSF117143">
    <property type="entry name" value="Flagellar hook protein flgE"/>
    <property type="match status" value="2"/>
</dbReference>
<dbReference type="Pfam" id="PF00460">
    <property type="entry name" value="Flg_bb_rod"/>
    <property type="match status" value="1"/>
</dbReference>
<dbReference type="EMBL" id="PISD01000007">
    <property type="protein sequence ID" value="PKG30549.1"/>
    <property type="molecule type" value="Genomic_DNA"/>
</dbReference>
<dbReference type="InterPro" id="IPR053967">
    <property type="entry name" value="LlgE_F_G-like_D1"/>
</dbReference>
<dbReference type="InterPro" id="IPR020013">
    <property type="entry name" value="Flagellar_FlgE/F/G"/>
</dbReference>
<dbReference type="NCBIfam" id="TIGR03506">
    <property type="entry name" value="FlgEFG_subfam"/>
    <property type="match status" value="1"/>
</dbReference>
<gene>
    <name evidence="10" type="ORF">CWS20_02760</name>
</gene>
<evidence type="ECO:0000259" key="7">
    <source>
        <dbReference type="Pfam" id="PF06429"/>
    </source>
</evidence>
<keyword evidence="10" id="KW-0969">Cilium</keyword>
<evidence type="ECO:0000259" key="8">
    <source>
        <dbReference type="Pfam" id="PF07559"/>
    </source>
</evidence>
<dbReference type="InterPro" id="IPR019776">
    <property type="entry name" value="Flagellar_basal_body_rod_CS"/>
</dbReference>
<reference evidence="10 11" key="1">
    <citation type="journal article" date="2010" name="Int. J. Syst. Evol. Microbiol.">
        <title>Bacillus horneckiae sp. nov., isolated from a spacecraft-assembly clean room.</title>
        <authorList>
            <person name="Vaishampayan P."/>
            <person name="Probst A."/>
            <person name="Krishnamurthi S."/>
            <person name="Ghosh S."/>
            <person name="Osman S."/>
            <person name="McDowall A."/>
            <person name="Ruckmani A."/>
            <person name="Mayilraj S."/>
            <person name="Venkateswaran K."/>
        </authorList>
    </citation>
    <scope>NUCLEOTIDE SEQUENCE [LARGE SCALE GENOMIC DNA]</scope>
    <source>
        <strain evidence="11">1PO1SC</strain>
    </source>
</reference>
<evidence type="ECO:0000259" key="9">
    <source>
        <dbReference type="Pfam" id="PF22692"/>
    </source>
</evidence>
<dbReference type="InterPro" id="IPR037058">
    <property type="entry name" value="Falgellar_hook_FlgE_sf"/>
</dbReference>
<evidence type="ECO:0000313" key="11">
    <source>
        <dbReference type="Proteomes" id="UP000233343"/>
    </source>
</evidence>
<keyword evidence="11" id="KW-1185">Reference proteome</keyword>
<dbReference type="GO" id="GO:0009424">
    <property type="term" value="C:bacterial-type flagellum hook"/>
    <property type="evidence" value="ECO:0007669"/>
    <property type="project" value="TreeGrafter"/>
</dbReference>
<comment type="function">
    <text evidence="5">A flexible structure which links the flagellar filament to the drive apparatus in the basal body.</text>
</comment>
<name>A0A2N0ZM16_9BACI</name>
<feature type="domain" description="Flagellar hook protein FlgE/F/G-like D1" evidence="9">
    <location>
        <begin position="102"/>
        <end position="157"/>
    </location>
</feature>
<dbReference type="GO" id="GO:0071978">
    <property type="term" value="P:bacterial-type flagellum-dependent swarming motility"/>
    <property type="evidence" value="ECO:0007669"/>
    <property type="project" value="TreeGrafter"/>
</dbReference>
<keyword evidence="10" id="KW-0966">Cell projection</keyword>
<dbReference type="InterPro" id="IPR001444">
    <property type="entry name" value="Flag_bb_rod_N"/>
</dbReference>
<dbReference type="GO" id="GO:0005829">
    <property type="term" value="C:cytosol"/>
    <property type="evidence" value="ECO:0007669"/>
    <property type="project" value="TreeGrafter"/>
</dbReference>
<sequence length="510" mass="53927">MKGEMNMLRSMYSGISGMKNFQTKLDVIGNNIANVNTAGFKKSRVTFKDAMNQMVSGASSPTDIRGGRNATQVGLGSTLATIDVIHSGSSLQTTGRALDLGIEGDGYFIVRQGNSQYYSRAGNFYLDDNGSLVNSDGLKVQAYNQNGVLGDVIVNVNASLPAVTTKEIAFEGNLAADANVGTVFSQQIKTVDENGNAHASTVYFKKLDNNQWGVFINQEPKASSVGTISADESNQSKGNLAVTNPSDFKGTTGGKWEITANQNGGYDVVVGNGSPVTIDADDIVDNKFTHLGLEIDLNNIDPLPATAGDTWSFDVTAPTQPEENMILNFDANGNIVNADAIKNNIRVDIPSGQIDTTGTAVDESKLLVNLDFSKLTQVNGSTNANVFPDGYTEGKLESFNIGPSGEINGVYSNGLIDILGTLGIAKFSNSSGLTKAGNNLFQESVNSGTANIGVAGDGRGTLAAGSLEMSNVDLSEEFTEMITAQRGFQANTRIITTSDEILQELVNLKR</sequence>
<evidence type="ECO:0000256" key="4">
    <source>
        <dbReference type="ARBA" id="ARBA00023143"/>
    </source>
</evidence>
<dbReference type="InterPro" id="IPR011491">
    <property type="entry name" value="FlgE_D2"/>
</dbReference>
<accession>A0A2N0ZM16</accession>
<evidence type="ECO:0000256" key="1">
    <source>
        <dbReference type="ARBA" id="ARBA00004117"/>
    </source>
</evidence>
<dbReference type="PROSITE" id="PS00588">
    <property type="entry name" value="FLAGELLA_BB_ROD"/>
    <property type="match status" value="1"/>
</dbReference>